<gene>
    <name evidence="1" type="ORF">KDH_08220</name>
</gene>
<evidence type="ECO:0000313" key="1">
    <source>
        <dbReference type="EMBL" id="GLV53971.1"/>
    </source>
</evidence>
<proteinExistence type="predicted"/>
<comment type="caution">
    <text evidence="1">The sequence shown here is derived from an EMBL/GenBank/DDBJ whole genome shotgun (WGS) entry which is preliminary data.</text>
</comment>
<accession>A0ABQ6FK76</accession>
<dbReference type="EMBL" id="BSRI01000001">
    <property type="protein sequence ID" value="GLV53971.1"/>
    <property type="molecule type" value="Genomic_DNA"/>
</dbReference>
<sequence length="187" mass="21242">MKMKATAYSIYYSLTAQDDPLNSDVVPLANLITEALGGKSVLLEEFGYASSEKGDESKHITIERAGKLHWQYVASDADGGRYYREVLTKLARCGSLGAFGWMFSDYDPSLWEKLPFKLNVHERFFGLTRYNGTVKPSGEAMREFAHLVEAGELPQRSISPLQLGSDKWYRDPEGNFDQLFQQWRGRI</sequence>
<dbReference type="Gene3D" id="3.20.20.80">
    <property type="entry name" value="Glycosidases"/>
    <property type="match status" value="1"/>
</dbReference>
<evidence type="ECO:0008006" key="3">
    <source>
        <dbReference type="Google" id="ProtNLM"/>
    </source>
</evidence>
<dbReference type="RefSeq" id="WP_338247690.1">
    <property type="nucleotide sequence ID" value="NZ_BSRI01000001.1"/>
</dbReference>
<evidence type="ECO:0000313" key="2">
    <source>
        <dbReference type="Proteomes" id="UP001344906"/>
    </source>
</evidence>
<organism evidence="1 2">
    <name type="scientific">Dictyobacter halimunensis</name>
    <dbReference type="NCBI Taxonomy" id="3026934"/>
    <lineage>
        <taxon>Bacteria</taxon>
        <taxon>Bacillati</taxon>
        <taxon>Chloroflexota</taxon>
        <taxon>Ktedonobacteria</taxon>
        <taxon>Ktedonobacterales</taxon>
        <taxon>Dictyobacteraceae</taxon>
        <taxon>Dictyobacter</taxon>
    </lineage>
</organism>
<protein>
    <recommendedName>
        <fullName evidence="3">Glycoside hydrolase family 42 N-terminal domain-containing protein</fullName>
    </recommendedName>
</protein>
<dbReference type="SUPFAM" id="SSF51445">
    <property type="entry name" value="(Trans)glycosidases"/>
    <property type="match status" value="1"/>
</dbReference>
<name>A0ABQ6FK76_9CHLR</name>
<dbReference type="Proteomes" id="UP001344906">
    <property type="component" value="Unassembled WGS sequence"/>
</dbReference>
<reference evidence="1 2" key="1">
    <citation type="submission" date="2023-02" db="EMBL/GenBank/DDBJ databases">
        <title>Dictyobacter halimunensis sp. nov., a new member of the class Ktedonobacteria from forest soil in a geothermal area.</title>
        <authorList>
            <person name="Rachmania M.K."/>
            <person name="Ningsih F."/>
            <person name="Sakai Y."/>
            <person name="Yabe S."/>
            <person name="Yokota A."/>
            <person name="Sjamsuridzal W."/>
        </authorList>
    </citation>
    <scope>NUCLEOTIDE SEQUENCE [LARGE SCALE GENOMIC DNA]</scope>
    <source>
        <strain evidence="1 2">S3.2.2.5</strain>
    </source>
</reference>
<keyword evidence="2" id="KW-1185">Reference proteome</keyword>
<dbReference type="InterPro" id="IPR017853">
    <property type="entry name" value="GH"/>
</dbReference>